<keyword evidence="2" id="KW-1185">Reference proteome</keyword>
<reference evidence="1" key="1">
    <citation type="submission" date="2020-10" db="EMBL/GenBank/DDBJ databases">
        <title>Taxonomic study of unclassified bacteria belonging to the class Ktedonobacteria.</title>
        <authorList>
            <person name="Yabe S."/>
            <person name="Wang C.M."/>
            <person name="Zheng Y."/>
            <person name="Sakai Y."/>
            <person name="Cavaletti L."/>
            <person name="Monciardini P."/>
            <person name="Donadio S."/>
        </authorList>
    </citation>
    <scope>NUCLEOTIDE SEQUENCE</scope>
    <source>
        <strain evidence="1">SOSP1-1</strain>
    </source>
</reference>
<name>A0A8J3MMR0_9CHLR</name>
<dbReference type="RefSeq" id="WP_268886603.1">
    <property type="nucleotide sequence ID" value="NZ_BNJF01000001.1"/>
</dbReference>
<protein>
    <submittedName>
        <fullName evidence="1">Uncharacterized protein</fullName>
    </submittedName>
</protein>
<dbReference type="AlphaFoldDB" id="A0A8J3MMR0"/>
<evidence type="ECO:0000313" key="1">
    <source>
        <dbReference type="EMBL" id="GHO41907.1"/>
    </source>
</evidence>
<sequence length="43" mass="4890">MIRELACGFEHPKTQETKNAIDQLMREMEQEKGHTIGDVVAFG</sequence>
<dbReference type="Proteomes" id="UP000612362">
    <property type="component" value="Unassembled WGS sequence"/>
</dbReference>
<dbReference type="EMBL" id="BNJF01000001">
    <property type="protein sequence ID" value="GHO41907.1"/>
    <property type="molecule type" value="Genomic_DNA"/>
</dbReference>
<organism evidence="1 2">
    <name type="scientific">Ktedonospora formicarum</name>
    <dbReference type="NCBI Taxonomy" id="2778364"/>
    <lineage>
        <taxon>Bacteria</taxon>
        <taxon>Bacillati</taxon>
        <taxon>Chloroflexota</taxon>
        <taxon>Ktedonobacteria</taxon>
        <taxon>Ktedonobacterales</taxon>
        <taxon>Ktedonobacteraceae</taxon>
        <taxon>Ktedonospora</taxon>
    </lineage>
</organism>
<comment type="caution">
    <text evidence="1">The sequence shown here is derived from an EMBL/GenBank/DDBJ whole genome shotgun (WGS) entry which is preliminary data.</text>
</comment>
<accession>A0A8J3MMR0</accession>
<proteinExistence type="predicted"/>
<evidence type="ECO:0000313" key="2">
    <source>
        <dbReference type="Proteomes" id="UP000612362"/>
    </source>
</evidence>
<gene>
    <name evidence="1" type="ORF">KSX_00700</name>
</gene>